<evidence type="ECO:0000256" key="1">
    <source>
        <dbReference type="ARBA" id="ARBA00009437"/>
    </source>
</evidence>
<dbReference type="PRINTS" id="PR00039">
    <property type="entry name" value="HTHLYSR"/>
</dbReference>
<dbReference type="Pfam" id="PF03466">
    <property type="entry name" value="LysR_substrate"/>
    <property type="match status" value="1"/>
</dbReference>
<dbReference type="GO" id="GO:0003700">
    <property type="term" value="F:DNA-binding transcription factor activity"/>
    <property type="evidence" value="ECO:0007669"/>
    <property type="project" value="InterPro"/>
</dbReference>
<dbReference type="PROSITE" id="PS50931">
    <property type="entry name" value="HTH_LYSR"/>
    <property type="match status" value="1"/>
</dbReference>
<dbReference type="AlphaFoldDB" id="A0A6G9RK32"/>
<keyword evidence="7" id="KW-1185">Reference proteome</keyword>
<evidence type="ECO:0000313" key="6">
    <source>
        <dbReference type="EMBL" id="QIR26653.1"/>
    </source>
</evidence>
<reference evidence="6 7" key="1">
    <citation type="submission" date="2020-02" db="EMBL/GenBank/DDBJ databases">
        <title>Whole genome PO2S7.</title>
        <authorList>
            <person name="Singha K.M."/>
        </authorList>
    </citation>
    <scope>NUCLEOTIDE SEQUENCE [LARGE SCALE GENOMIC DNA]</scope>
    <source>
        <strain evidence="6 7">PO2S7</strain>
    </source>
</reference>
<dbReference type="GO" id="GO:0003677">
    <property type="term" value="F:DNA binding"/>
    <property type="evidence" value="ECO:0007669"/>
    <property type="project" value="UniProtKB-KW"/>
</dbReference>
<organism evidence="6 7">
    <name type="scientific">Kluyvera genomosp. 3</name>
    <dbReference type="NCBI Taxonomy" id="2774055"/>
    <lineage>
        <taxon>Bacteria</taxon>
        <taxon>Pseudomonadati</taxon>
        <taxon>Pseudomonadota</taxon>
        <taxon>Gammaproteobacteria</taxon>
        <taxon>Enterobacterales</taxon>
        <taxon>Enterobacteriaceae</taxon>
        <taxon>Kluyvera</taxon>
    </lineage>
</organism>
<dbReference type="Pfam" id="PF00126">
    <property type="entry name" value="HTH_1"/>
    <property type="match status" value="1"/>
</dbReference>
<comment type="similarity">
    <text evidence="1">Belongs to the LysR transcriptional regulatory family.</text>
</comment>
<dbReference type="PANTHER" id="PTHR30419:SF8">
    <property type="entry name" value="NITROGEN ASSIMILATION TRANSCRIPTIONAL ACTIVATOR-RELATED"/>
    <property type="match status" value="1"/>
</dbReference>
<sequence>MAVNFDLNDLYAFRALVEYSNFRLAAESICLSQSALSRRIEKLESALGVKLFDRTTRHVTLTLYGQTFAERSGQLLMNVESVLADVNKASQDRVGLVTVATVPSAAYYFMPDVIRRFQLRYPRVRVKIIDSSAGNVIAAVASGQADFGICFACNLQPDIEFLPLVADVYVAACRRDHPIARQKSLTWQAFYQYDYISLDKTSGNRNLLDQMLGDVTPERPSICETRHVTTMLGMVEAGIGIAAVPAMSMPAAEHSVLTHRPLTHPEVKRTVGLIRRNGRMQSYVAAELEKLITEQYHVGHRHGA</sequence>
<dbReference type="InterPro" id="IPR036390">
    <property type="entry name" value="WH_DNA-bd_sf"/>
</dbReference>
<dbReference type="FunFam" id="1.10.10.10:FF:000001">
    <property type="entry name" value="LysR family transcriptional regulator"/>
    <property type="match status" value="1"/>
</dbReference>
<proteinExistence type="inferred from homology"/>
<dbReference type="KEGG" id="kgn:GY169_07410"/>
<name>A0A6G9RK32_9ENTR</name>
<keyword evidence="2" id="KW-0805">Transcription regulation</keyword>
<evidence type="ECO:0000259" key="5">
    <source>
        <dbReference type="PROSITE" id="PS50931"/>
    </source>
</evidence>
<dbReference type="SUPFAM" id="SSF46785">
    <property type="entry name" value="Winged helix' DNA-binding domain"/>
    <property type="match status" value="1"/>
</dbReference>
<dbReference type="Gene3D" id="3.40.190.290">
    <property type="match status" value="1"/>
</dbReference>
<dbReference type="EMBL" id="CP050321">
    <property type="protein sequence ID" value="QIR26653.1"/>
    <property type="molecule type" value="Genomic_DNA"/>
</dbReference>
<dbReference type="InterPro" id="IPR005119">
    <property type="entry name" value="LysR_subst-bd"/>
</dbReference>
<gene>
    <name evidence="6" type="ORF">GY169_07410</name>
</gene>
<dbReference type="GO" id="GO:0005829">
    <property type="term" value="C:cytosol"/>
    <property type="evidence" value="ECO:0007669"/>
    <property type="project" value="TreeGrafter"/>
</dbReference>
<keyword evidence="4" id="KW-0804">Transcription</keyword>
<dbReference type="InterPro" id="IPR000847">
    <property type="entry name" value="LysR_HTH_N"/>
</dbReference>
<evidence type="ECO:0000313" key="7">
    <source>
        <dbReference type="Proteomes" id="UP000503580"/>
    </source>
</evidence>
<dbReference type="RefSeq" id="WP_163449052.1">
    <property type="nucleotide sequence ID" value="NZ_CP050321.1"/>
</dbReference>
<keyword evidence="3" id="KW-0238">DNA-binding</keyword>
<feature type="domain" description="HTH lysR-type" evidence="5">
    <location>
        <begin position="5"/>
        <end position="62"/>
    </location>
</feature>
<dbReference type="Proteomes" id="UP000503580">
    <property type="component" value="Chromosome"/>
</dbReference>
<evidence type="ECO:0000256" key="4">
    <source>
        <dbReference type="ARBA" id="ARBA00023163"/>
    </source>
</evidence>
<evidence type="ECO:0000256" key="2">
    <source>
        <dbReference type="ARBA" id="ARBA00023015"/>
    </source>
</evidence>
<dbReference type="Gene3D" id="1.10.10.10">
    <property type="entry name" value="Winged helix-like DNA-binding domain superfamily/Winged helix DNA-binding domain"/>
    <property type="match status" value="1"/>
</dbReference>
<accession>A0A6G9RK32</accession>
<dbReference type="CDD" id="cd08440">
    <property type="entry name" value="PBP2_LTTR_like_4"/>
    <property type="match status" value="1"/>
</dbReference>
<dbReference type="SUPFAM" id="SSF53850">
    <property type="entry name" value="Periplasmic binding protein-like II"/>
    <property type="match status" value="1"/>
</dbReference>
<dbReference type="PANTHER" id="PTHR30419">
    <property type="entry name" value="HTH-TYPE TRANSCRIPTIONAL REGULATOR YBHD"/>
    <property type="match status" value="1"/>
</dbReference>
<evidence type="ECO:0000256" key="3">
    <source>
        <dbReference type="ARBA" id="ARBA00023125"/>
    </source>
</evidence>
<dbReference type="InterPro" id="IPR050950">
    <property type="entry name" value="HTH-type_LysR_regulators"/>
</dbReference>
<dbReference type="InterPro" id="IPR036388">
    <property type="entry name" value="WH-like_DNA-bd_sf"/>
</dbReference>
<protein>
    <submittedName>
        <fullName evidence="6">LysR family transcriptional regulator</fullName>
    </submittedName>
</protein>